<organism evidence="2 3">
    <name type="scientific">Gigaspora margarita</name>
    <dbReference type="NCBI Taxonomy" id="4874"/>
    <lineage>
        <taxon>Eukaryota</taxon>
        <taxon>Fungi</taxon>
        <taxon>Fungi incertae sedis</taxon>
        <taxon>Mucoromycota</taxon>
        <taxon>Glomeromycotina</taxon>
        <taxon>Glomeromycetes</taxon>
        <taxon>Diversisporales</taxon>
        <taxon>Gigasporaceae</taxon>
        <taxon>Gigaspora</taxon>
    </lineage>
</organism>
<sequence length="122" mass="13196">MIQSTNQTFGVQQQNNNRQLQGPQNTGNLQGPQNAGNLQGPQNTGNLQGLQNTSNFQGALNSGRQAPGPQTIPNLFIDAYTPVQQYNDLVEGSSPFDRAQGVEISPQNTQLSRDLFSGFSFT</sequence>
<accession>A0ABN7V181</accession>
<proteinExistence type="predicted"/>
<gene>
    <name evidence="2" type="ORF">GMARGA_LOCUS13164</name>
</gene>
<reference evidence="2 3" key="1">
    <citation type="submission" date="2021-06" db="EMBL/GenBank/DDBJ databases">
        <authorList>
            <person name="Kallberg Y."/>
            <person name="Tangrot J."/>
            <person name="Rosling A."/>
        </authorList>
    </citation>
    <scope>NUCLEOTIDE SEQUENCE [LARGE SCALE GENOMIC DNA]</scope>
    <source>
        <strain evidence="2 3">120-4 pot B 10/14</strain>
    </source>
</reference>
<evidence type="ECO:0000256" key="1">
    <source>
        <dbReference type="SAM" id="MobiDB-lite"/>
    </source>
</evidence>
<keyword evidence="3" id="KW-1185">Reference proteome</keyword>
<name>A0ABN7V181_GIGMA</name>
<dbReference type="EMBL" id="CAJVQB010008262">
    <property type="protein sequence ID" value="CAG8716420.1"/>
    <property type="molecule type" value="Genomic_DNA"/>
</dbReference>
<feature type="region of interest" description="Disordered" evidence="1">
    <location>
        <begin position="16"/>
        <end position="73"/>
    </location>
</feature>
<evidence type="ECO:0000313" key="3">
    <source>
        <dbReference type="Proteomes" id="UP000789901"/>
    </source>
</evidence>
<protein>
    <submittedName>
        <fullName evidence="2">27691_t:CDS:1</fullName>
    </submittedName>
</protein>
<evidence type="ECO:0000313" key="2">
    <source>
        <dbReference type="EMBL" id="CAG8716420.1"/>
    </source>
</evidence>
<feature type="compositionally biased region" description="Polar residues" evidence="1">
    <location>
        <begin position="16"/>
        <end position="64"/>
    </location>
</feature>
<dbReference type="Proteomes" id="UP000789901">
    <property type="component" value="Unassembled WGS sequence"/>
</dbReference>
<comment type="caution">
    <text evidence="2">The sequence shown here is derived from an EMBL/GenBank/DDBJ whole genome shotgun (WGS) entry which is preliminary data.</text>
</comment>